<protein>
    <submittedName>
        <fullName evidence="1">Uncharacterized protein</fullName>
    </submittedName>
</protein>
<dbReference type="EMBL" id="CP003418">
    <property type="protein sequence ID" value="AFH50499.1"/>
    <property type="molecule type" value="Genomic_DNA"/>
</dbReference>
<name>I0ANE2_IGNAJ</name>
<organism evidence="1 2">
    <name type="scientific">Ignavibacterium album (strain DSM 19864 / JCM 16511 / NBRC 101810 / Mat9-16)</name>
    <dbReference type="NCBI Taxonomy" id="945713"/>
    <lineage>
        <taxon>Bacteria</taxon>
        <taxon>Pseudomonadati</taxon>
        <taxon>Ignavibacteriota</taxon>
        <taxon>Ignavibacteria</taxon>
        <taxon>Ignavibacteriales</taxon>
        <taxon>Ignavibacteriaceae</taxon>
        <taxon>Ignavibacterium</taxon>
    </lineage>
</organism>
<dbReference type="AlphaFoldDB" id="I0ANE2"/>
<dbReference type="KEGG" id="ial:IALB_2796"/>
<proteinExistence type="predicted"/>
<keyword evidence="2" id="KW-1185">Reference proteome</keyword>
<gene>
    <name evidence="1" type="ordered locus">IALB_2796</name>
</gene>
<dbReference type="STRING" id="945713.IALB_2796"/>
<reference evidence="1 2" key="1">
    <citation type="journal article" date="2012" name="Front. Microbiol.">
        <title>Complete genome of Ignavibacterium album, a metabolically versatile, flagellated, facultative anaerobe from the phylum Chlorobi.</title>
        <authorList>
            <person name="Liu Z."/>
            <person name="Frigaard N.-U."/>
            <person name="Vogl K."/>
            <person name="Iino T."/>
            <person name="Ohkuma M."/>
            <person name="Overmann J."/>
            <person name="Bryant D.A."/>
        </authorList>
    </citation>
    <scope>NUCLEOTIDE SEQUENCE [LARGE SCALE GENOMIC DNA]</scope>
    <source>
        <strain evidence="2">DSM 19864 / JCM 16511 / NBRC 101810 / Mat9-16</strain>
    </source>
</reference>
<accession>I0ANE2</accession>
<evidence type="ECO:0000313" key="2">
    <source>
        <dbReference type="Proteomes" id="UP000007394"/>
    </source>
</evidence>
<sequence>MSTNFSEVSIQYASKHLLGKLRDVLKKVNYLKTDTWPKEHAFEKSYWEAFRSYNGAEDYPNKVFNHIKDNLPKKF</sequence>
<evidence type="ECO:0000313" key="1">
    <source>
        <dbReference type="EMBL" id="AFH50499.1"/>
    </source>
</evidence>
<dbReference type="Proteomes" id="UP000007394">
    <property type="component" value="Chromosome"/>
</dbReference>
<dbReference type="HOGENOM" id="CLU_2666179_0_0_10"/>